<dbReference type="PANTHER" id="PTHR31548:SF3">
    <property type="entry name" value="CLARIN-3"/>
    <property type="match status" value="1"/>
</dbReference>
<dbReference type="InterPro" id="IPR026748">
    <property type="entry name" value="Clarin"/>
</dbReference>
<keyword evidence="8" id="KW-1185">Reference proteome</keyword>
<protein>
    <submittedName>
        <fullName evidence="7">CLRN3 protein</fullName>
    </submittedName>
</protein>
<dbReference type="EMBL" id="VWZK01000714">
    <property type="protein sequence ID" value="NXG68273.1"/>
    <property type="molecule type" value="Genomic_DNA"/>
</dbReference>
<reference evidence="7 8" key="1">
    <citation type="submission" date="2019-09" db="EMBL/GenBank/DDBJ databases">
        <title>Bird 10,000 Genomes (B10K) Project - Family phase.</title>
        <authorList>
            <person name="Zhang G."/>
        </authorList>
    </citation>
    <scope>NUCLEOTIDE SEQUENCE [LARGE SCALE GENOMIC DNA]</scope>
    <source>
        <strain evidence="7">B10K-DU-001-21</strain>
        <tissue evidence="7">Muscle</tissue>
    </source>
</reference>
<dbReference type="PANTHER" id="PTHR31548">
    <property type="entry name" value="CLARIN"/>
    <property type="match status" value="1"/>
</dbReference>
<dbReference type="Proteomes" id="UP000578343">
    <property type="component" value="Unassembled WGS sequence"/>
</dbReference>
<proteinExistence type="inferred from homology"/>
<dbReference type="Pfam" id="PF25807">
    <property type="entry name" value="Clarin-2"/>
    <property type="match status" value="1"/>
</dbReference>
<evidence type="ECO:0000313" key="7">
    <source>
        <dbReference type="EMBL" id="NXG68273.1"/>
    </source>
</evidence>
<evidence type="ECO:0000256" key="5">
    <source>
        <dbReference type="ARBA" id="ARBA00023136"/>
    </source>
</evidence>
<keyword evidence="4 6" id="KW-1133">Transmembrane helix</keyword>
<gene>
    <name evidence="7" type="primary">Clrn3</name>
    <name evidence="7" type="ORF">BARMAR_R05617</name>
</gene>
<evidence type="ECO:0000256" key="4">
    <source>
        <dbReference type="ARBA" id="ARBA00022989"/>
    </source>
</evidence>
<evidence type="ECO:0000256" key="1">
    <source>
        <dbReference type="ARBA" id="ARBA00004141"/>
    </source>
</evidence>
<evidence type="ECO:0000313" key="8">
    <source>
        <dbReference type="Proteomes" id="UP000578343"/>
    </source>
</evidence>
<keyword evidence="5 6" id="KW-0472">Membrane</keyword>
<feature type="non-terminal residue" evidence="7">
    <location>
        <position position="1"/>
    </location>
</feature>
<keyword evidence="3 6" id="KW-0812">Transmembrane</keyword>
<comment type="subcellular location">
    <subcellularLocation>
        <location evidence="1">Membrane</location>
        <topology evidence="1">Multi-pass membrane protein</topology>
    </subcellularLocation>
</comment>
<feature type="non-terminal residue" evidence="7">
    <location>
        <position position="227"/>
    </location>
</feature>
<feature type="transmembrane region" description="Helical" evidence="6">
    <location>
        <begin position="89"/>
        <end position="111"/>
    </location>
</feature>
<feature type="transmembrane region" description="Helical" evidence="6">
    <location>
        <begin position="123"/>
        <end position="147"/>
    </location>
</feature>
<name>A0A7K9DUN9_BARMA</name>
<evidence type="ECO:0000256" key="3">
    <source>
        <dbReference type="ARBA" id="ARBA00022692"/>
    </source>
</evidence>
<comment type="similarity">
    <text evidence="2">Belongs to the clarin family.</text>
</comment>
<feature type="transmembrane region" description="Helical" evidence="6">
    <location>
        <begin position="182"/>
        <end position="202"/>
    </location>
</feature>
<evidence type="ECO:0000256" key="6">
    <source>
        <dbReference type="SAM" id="Phobius"/>
    </source>
</evidence>
<comment type="caution">
    <text evidence="7">The sequence shown here is derived from an EMBL/GenBank/DDBJ whole genome shotgun (WGS) entry which is preliminary data.</text>
</comment>
<dbReference type="GO" id="GO:0007605">
    <property type="term" value="P:sensory perception of sound"/>
    <property type="evidence" value="ECO:0007669"/>
    <property type="project" value="UniProtKB-ARBA"/>
</dbReference>
<organism evidence="7 8">
    <name type="scientific">Baryphthengus martii</name>
    <name type="common">Rufous motmot</name>
    <dbReference type="NCBI Taxonomy" id="176943"/>
    <lineage>
        <taxon>Eukaryota</taxon>
        <taxon>Metazoa</taxon>
        <taxon>Chordata</taxon>
        <taxon>Craniata</taxon>
        <taxon>Vertebrata</taxon>
        <taxon>Euteleostomi</taxon>
        <taxon>Archelosauria</taxon>
        <taxon>Archosauria</taxon>
        <taxon>Dinosauria</taxon>
        <taxon>Saurischia</taxon>
        <taxon>Theropoda</taxon>
        <taxon>Coelurosauria</taxon>
        <taxon>Aves</taxon>
        <taxon>Neognathae</taxon>
        <taxon>Neoaves</taxon>
        <taxon>Telluraves</taxon>
        <taxon>Coraciimorphae</taxon>
        <taxon>Coraciiformes</taxon>
        <taxon>Momotidae</taxon>
        <taxon>Baryphthengus</taxon>
    </lineage>
</organism>
<dbReference type="GO" id="GO:0016020">
    <property type="term" value="C:membrane"/>
    <property type="evidence" value="ECO:0007669"/>
    <property type="project" value="UniProtKB-SubCell"/>
</dbReference>
<dbReference type="OrthoDB" id="9450082at2759"/>
<dbReference type="AlphaFoldDB" id="A0A7K9DUN9"/>
<dbReference type="Gene3D" id="1.20.140.150">
    <property type="match status" value="1"/>
</dbReference>
<sequence length="227" mass="25274">MPSRQKRTMFGSAFSTSLCAFVTICVVLSSQRWVSSELRFSGTNSSSTVSLTYGLFSGTCEQSIQGGLQFPENDFQVAENLKSTKTRSMIITIIVILVLCLLTSLLSSGFTCTNVVSNPYQTFLGPIGVYTWNALGGILTLLAMILFPVNIEANNLSVELARGCFPSLQTHLESSHTYGHSYWLMILIIFENMASIFVIYLYDHARYSKKKEQERPIENASKDVILF</sequence>
<evidence type="ECO:0000256" key="2">
    <source>
        <dbReference type="ARBA" id="ARBA00005787"/>
    </source>
</evidence>
<accession>A0A7K9DUN9</accession>